<dbReference type="EMBL" id="QCXX01000001">
    <property type="protein sequence ID" value="PUV26535.1"/>
    <property type="molecule type" value="Genomic_DNA"/>
</dbReference>
<keyword evidence="3" id="KW-1185">Reference proteome</keyword>
<evidence type="ECO:0000259" key="1">
    <source>
        <dbReference type="PROSITE" id="PS51725"/>
    </source>
</evidence>
<dbReference type="PROSITE" id="PS51725">
    <property type="entry name" value="ABM"/>
    <property type="match status" value="1"/>
</dbReference>
<sequence length="96" mass="11536">MRIYITAILKANLLYRDEVRATLQHMVQESRKEAACMQYDLHQTTDDENQFIFYEIWESRAGLEHHNQQPYILAFGRMAEEKLQETPQIYLMERIA</sequence>
<dbReference type="InterPro" id="IPR050744">
    <property type="entry name" value="AI-2_Isomerase_LsrG"/>
</dbReference>
<dbReference type="OrthoDB" id="9806189at2"/>
<dbReference type="InterPro" id="IPR011008">
    <property type="entry name" value="Dimeric_a/b-barrel"/>
</dbReference>
<dbReference type="AlphaFoldDB" id="A0A363P0C6"/>
<keyword evidence="2" id="KW-0560">Oxidoreductase</keyword>
<dbReference type="InterPro" id="IPR007138">
    <property type="entry name" value="ABM_dom"/>
</dbReference>
<protein>
    <submittedName>
        <fullName evidence="2">Antibiotic biosynthesis monooxygenase</fullName>
    </submittedName>
</protein>
<comment type="caution">
    <text evidence="2">The sequence shown here is derived from an EMBL/GenBank/DDBJ whole genome shotgun (WGS) entry which is preliminary data.</text>
</comment>
<dbReference type="RefSeq" id="WP_108632827.1">
    <property type="nucleotide sequence ID" value="NZ_QCXX01000001.1"/>
</dbReference>
<evidence type="ECO:0000313" key="3">
    <source>
        <dbReference type="Proteomes" id="UP000250831"/>
    </source>
</evidence>
<organism evidence="2 3">
    <name type="scientific">Sphingobacterium athyrii</name>
    <dbReference type="NCBI Taxonomy" id="2152717"/>
    <lineage>
        <taxon>Bacteria</taxon>
        <taxon>Pseudomonadati</taxon>
        <taxon>Bacteroidota</taxon>
        <taxon>Sphingobacteriia</taxon>
        <taxon>Sphingobacteriales</taxon>
        <taxon>Sphingobacteriaceae</taxon>
        <taxon>Sphingobacterium</taxon>
    </lineage>
</organism>
<dbReference type="PANTHER" id="PTHR33336">
    <property type="entry name" value="QUINOL MONOOXYGENASE YGIN-RELATED"/>
    <property type="match status" value="1"/>
</dbReference>
<reference evidence="2 3" key="1">
    <citation type="submission" date="2018-04" db="EMBL/GenBank/DDBJ databases">
        <title>Sphingobacterium sp. M46 Genome.</title>
        <authorList>
            <person name="Cheng J."/>
            <person name="Li Y."/>
        </authorList>
    </citation>
    <scope>NUCLEOTIDE SEQUENCE [LARGE SCALE GENOMIC DNA]</scope>
    <source>
        <strain evidence="2 3">M46</strain>
    </source>
</reference>
<dbReference type="Gene3D" id="3.30.70.100">
    <property type="match status" value="1"/>
</dbReference>
<accession>A0A363P0C6</accession>
<feature type="domain" description="ABM" evidence="1">
    <location>
        <begin position="3"/>
        <end position="92"/>
    </location>
</feature>
<dbReference type="Proteomes" id="UP000250831">
    <property type="component" value="Unassembled WGS sequence"/>
</dbReference>
<name>A0A363P0C6_9SPHI</name>
<proteinExistence type="predicted"/>
<gene>
    <name evidence="2" type="ORF">DCO56_06240</name>
</gene>
<dbReference type="SUPFAM" id="SSF54909">
    <property type="entry name" value="Dimeric alpha+beta barrel"/>
    <property type="match status" value="1"/>
</dbReference>
<keyword evidence="2" id="KW-0503">Monooxygenase</keyword>
<dbReference type="PANTHER" id="PTHR33336:SF3">
    <property type="entry name" value="ABM DOMAIN-CONTAINING PROTEIN"/>
    <property type="match status" value="1"/>
</dbReference>
<dbReference type="GO" id="GO:0004497">
    <property type="term" value="F:monooxygenase activity"/>
    <property type="evidence" value="ECO:0007669"/>
    <property type="project" value="UniProtKB-KW"/>
</dbReference>
<dbReference type="Pfam" id="PF03992">
    <property type="entry name" value="ABM"/>
    <property type="match status" value="1"/>
</dbReference>
<evidence type="ECO:0000313" key="2">
    <source>
        <dbReference type="EMBL" id="PUV26535.1"/>
    </source>
</evidence>